<name>A0A5S9F4X4_UABAM</name>
<evidence type="ECO:0000256" key="2">
    <source>
        <dbReference type="SAM" id="Phobius"/>
    </source>
</evidence>
<organism evidence="4 5">
    <name type="scientific">Uabimicrobium amorphum</name>
    <dbReference type="NCBI Taxonomy" id="2596890"/>
    <lineage>
        <taxon>Bacteria</taxon>
        <taxon>Pseudomonadati</taxon>
        <taxon>Planctomycetota</taxon>
        <taxon>Candidatus Uabimicrobiia</taxon>
        <taxon>Candidatus Uabimicrobiales</taxon>
        <taxon>Candidatus Uabimicrobiaceae</taxon>
        <taxon>Candidatus Uabimicrobium</taxon>
    </lineage>
</organism>
<proteinExistence type="predicted"/>
<keyword evidence="2" id="KW-0812">Transmembrane</keyword>
<feature type="transmembrane region" description="Helical" evidence="2">
    <location>
        <begin position="82"/>
        <end position="101"/>
    </location>
</feature>
<evidence type="ECO:0000256" key="1">
    <source>
        <dbReference type="SAM" id="MobiDB-lite"/>
    </source>
</evidence>
<dbReference type="EMBL" id="AP019860">
    <property type="protein sequence ID" value="BBM85563.1"/>
    <property type="molecule type" value="Genomic_DNA"/>
</dbReference>
<dbReference type="RefSeq" id="WP_151969659.1">
    <property type="nucleotide sequence ID" value="NZ_AP019860.1"/>
</dbReference>
<dbReference type="Gene3D" id="1.10.10.1320">
    <property type="entry name" value="Anti-sigma factor, zinc-finger domain"/>
    <property type="match status" value="1"/>
</dbReference>
<dbReference type="Pfam" id="PF13490">
    <property type="entry name" value="zf-HC2"/>
    <property type="match status" value="1"/>
</dbReference>
<feature type="domain" description="Putative zinc-finger" evidence="3">
    <location>
        <begin position="3"/>
        <end position="37"/>
    </location>
</feature>
<feature type="compositionally biased region" description="Acidic residues" evidence="1">
    <location>
        <begin position="257"/>
        <end position="278"/>
    </location>
</feature>
<dbReference type="AlphaFoldDB" id="A0A5S9F4X4"/>
<dbReference type="InterPro" id="IPR027383">
    <property type="entry name" value="Znf_put"/>
</dbReference>
<reference evidence="4 5" key="1">
    <citation type="submission" date="2019-08" db="EMBL/GenBank/DDBJ databases">
        <title>Complete genome sequence of Candidatus Uab amorphum.</title>
        <authorList>
            <person name="Shiratori T."/>
            <person name="Suzuki S."/>
            <person name="Kakizawa Y."/>
            <person name="Ishida K."/>
        </authorList>
    </citation>
    <scope>NUCLEOTIDE SEQUENCE [LARGE SCALE GENOMIC DNA]</scope>
    <source>
        <strain evidence="4 5">SRT547</strain>
    </source>
</reference>
<sequence>MKCDKVLPQLSDYIDELLTTEDKNLLEEHMKQCSSCANELQKLSKTVALVRSLPKMSAPVNLQQEISRAITPTPWLKIYQNLSLAAGLLLSFVLGMWFVVFQNPERFATESAVAKSQEVPQNAPKIQKQNARNEIKRIKRDREKDTANVEPANNLKKTKYRKKLRSGKKNETPEANEAVDAEMTVAKEEASKFTEQKISRMNEIKTTADQKRALAAEAEEIEDADEGDIEYADDAGMDYADEKADVAPGDPSQVNVDEMDDTESADSTESAEMDDDFNFEATQGGAGMAQQTHTSKNDEQKTQDSFANDAQTRMPKQPQKIIPKPKDDKIHFGKGLNKNKGIIEKERAQRRDRKTQTNCNKCHVKNIKVMHEQLVSKISIKNLYTSLAACNECHMILDEKIIREGHTTPKIAITSMINNRNGNIVEQIFVVQKMVQLEYALRGLATAQNEGRFAMYMRQIIAMTVSTLRNNEYAYNDKYIKPIITKVGSAELRIGNSKLQNLANFVRNQAQAMTLLPVEELNNEPQIPQGDIAEDDVLEESKN</sequence>
<gene>
    <name evidence="4" type="ORF">UABAM_03933</name>
</gene>
<protein>
    <recommendedName>
        <fullName evidence="3">Putative zinc-finger domain-containing protein</fullName>
    </recommendedName>
</protein>
<dbReference type="KEGG" id="uam:UABAM_03933"/>
<keyword evidence="2" id="KW-1133">Transmembrane helix</keyword>
<evidence type="ECO:0000259" key="3">
    <source>
        <dbReference type="Pfam" id="PF13490"/>
    </source>
</evidence>
<evidence type="ECO:0000313" key="5">
    <source>
        <dbReference type="Proteomes" id="UP000326354"/>
    </source>
</evidence>
<feature type="region of interest" description="Disordered" evidence="1">
    <location>
        <begin position="242"/>
        <end position="335"/>
    </location>
</feature>
<evidence type="ECO:0000313" key="4">
    <source>
        <dbReference type="EMBL" id="BBM85563.1"/>
    </source>
</evidence>
<dbReference type="OrthoDB" id="263761at2"/>
<keyword evidence="2" id="KW-0472">Membrane</keyword>
<dbReference type="InterPro" id="IPR041916">
    <property type="entry name" value="Anti_sigma_zinc_sf"/>
</dbReference>
<accession>A0A5S9F4X4</accession>
<keyword evidence="5" id="KW-1185">Reference proteome</keyword>
<dbReference type="Proteomes" id="UP000326354">
    <property type="component" value="Chromosome"/>
</dbReference>